<feature type="transmembrane region" description="Helical" evidence="1">
    <location>
        <begin position="12"/>
        <end position="30"/>
    </location>
</feature>
<comment type="caution">
    <text evidence="2">The sequence shown here is derived from an EMBL/GenBank/DDBJ whole genome shotgun (WGS) entry which is preliminary data.</text>
</comment>
<dbReference type="EMBL" id="RHHM01000001">
    <property type="protein sequence ID" value="RQM40057.1"/>
    <property type="molecule type" value="Genomic_DNA"/>
</dbReference>
<reference evidence="2 3" key="1">
    <citation type="submission" date="2018-10" db="EMBL/GenBank/DDBJ databases">
        <title>Draft genome sequence for the type isolate of Erwinia psidii, agent causal of bacterial blight in guava (Psidium guajava) and wilt and die-back of Eucalyptus spp.</title>
        <authorList>
            <person name="Hermenegildo P.S."/>
            <person name="Santos S.A."/>
            <person name="Guimaraes L.M.S."/>
            <person name="Vidigal P.M.P."/>
            <person name="Pereira I.C."/>
            <person name="Badel J.L."/>
            <person name="Alfenas-Zerbini P."/>
            <person name="Ferreira M.A.S.V."/>
            <person name="Alfenas A.C."/>
        </authorList>
    </citation>
    <scope>NUCLEOTIDE SEQUENCE [LARGE SCALE GENOMIC DNA]</scope>
    <source>
        <strain evidence="2 3">IBSBF 435</strain>
    </source>
</reference>
<keyword evidence="1" id="KW-0812">Transmembrane</keyword>
<proteinExistence type="predicted"/>
<keyword evidence="1" id="KW-1133">Transmembrane helix</keyword>
<keyword evidence="3" id="KW-1185">Reference proteome</keyword>
<name>A0A3N6S542_9GAMM</name>
<keyword evidence="1" id="KW-0472">Membrane</keyword>
<sequence length="71" mass="7960">MGFVPLDDSHPVNNMTFFLLVYLVIIVTLARRRRSGLFVRINGGLKKISPIFITNAVVSDGLTVARFVRLI</sequence>
<dbReference type="Proteomes" id="UP000279457">
    <property type="component" value="Unassembled WGS sequence"/>
</dbReference>
<evidence type="ECO:0000313" key="3">
    <source>
        <dbReference type="Proteomes" id="UP000279457"/>
    </source>
</evidence>
<protein>
    <submittedName>
        <fullName evidence="2">Uncharacterized protein</fullName>
    </submittedName>
</protein>
<dbReference type="AlphaFoldDB" id="A0A3N6S542"/>
<evidence type="ECO:0000313" key="2">
    <source>
        <dbReference type="EMBL" id="RQM40057.1"/>
    </source>
</evidence>
<accession>A0A3N6S542</accession>
<organism evidence="2 3">
    <name type="scientific">Erwinia psidii</name>
    <dbReference type="NCBI Taxonomy" id="69224"/>
    <lineage>
        <taxon>Bacteria</taxon>
        <taxon>Pseudomonadati</taxon>
        <taxon>Pseudomonadota</taxon>
        <taxon>Gammaproteobacteria</taxon>
        <taxon>Enterobacterales</taxon>
        <taxon>Erwiniaceae</taxon>
        <taxon>Erwinia</taxon>
    </lineage>
</organism>
<gene>
    <name evidence="2" type="ORF">EB241_01810</name>
</gene>
<evidence type="ECO:0000256" key="1">
    <source>
        <dbReference type="SAM" id="Phobius"/>
    </source>
</evidence>